<dbReference type="OMA" id="WIKTITG"/>
<evidence type="ECO:0000313" key="2">
    <source>
        <dbReference type="EMBL" id="KXN69206.1"/>
    </source>
</evidence>
<dbReference type="GO" id="GO:0000281">
    <property type="term" value="P:mitotic cytokinesis"/>
    <property type="evidence" value="ECO:0007669"/>
    <property type="project" value="EnsemblFungi"/>
</dbReference>
<dbReference type="InterPro" id="IPR003096">
    <property type="entry name" value="SM22_calponin"/>
</dbReference>
<dbReference type="InterPro" id="IPR001715">
    <property type="entry name" value="CH_dom"/>
</dbReference>
<protein>
    <recommendedName>
        <fullName evidence="1">Calponin-homology (CH) domain-containing protein</fullName>
    </recommendedName>
</protein>
<dbReference type="PRINTS" id="PR00888">
    <property type="entry name" value="SM22CALPONIN"/>
</dbReference>
<dbReference type="Pfam" id="PF00307">
    <property type="entry name" value="CH"/>
    <property type="match status" value="1"/>
</dbReference>
<dbReference type="OrthoDB" id="21595at2759"/>
<dbReference type="Proteomes" id="UP000070444">
    <property type="component" value="Unassembled WGS sequence"/>
</dbReference>
<feature type="domain" description="Calponin-homology (CH)" evidence="1">
    <location>
        <begin position="23"/>
        <end position="143"/>
    </location>
</feature>
<dbReference type="InterPro" id="IPR036872">
    <property type="entry name" value="CH_dom_sf"/>
</dbReference>
<dbReference type="STRING" id="796925.A0A137P2D4"/>
<organism evidence="2 3">
    <name type="scientific">Conidiobolus coronatus (strain ATCC 28846 / CBS 209.66 / NRRL 28638)</name>
    <name type="common">Delacroixia coronata</name>
    <dbReference type="NCBI Taxonomy" id="796925"/>
    <lineage>
        <taxon>Eukaryota</taxon>
        <taxon>Fungi</taxon>
        <taxon>Fungi incertae sedis</taxon>
        <taxon>Zoopagomycota</taxon>
        <taxon>Entomophthoromycotina</taxon>
        <taxon>Entomophthoromycetes</taxon>
        <taxon>Entomophthorales</taxon>
        <taxon>Ancylistaceae</taxon>
        <taxon>Conidiobolus</taxon>
    </lineage>
</organism>
<accession>A0A137P2D4</accession>
<dbReference type="EMBL" id="KQ964544">
    <property type="protein sequence ID" value="KXN69206.1"/>
    <property type="molecule type" value="Genomic_DNA"/>
</dbReference>
<dbReference type="PANTHER" id="PTHR47385">
    <property type="entry name" value="CALPONIN"/>
    <property type="match status" value="1"/>
</dbReference>
<reference evidence="2 3" key="1">
    <citation type="journal article" date="2015" name="Genome Biol. Evol.">
        <title>Phylogenomic analyses indicate that early fungi evolved digesting cell walls of algal ancestors of land plants.</title>
        <authorList>
            <person name="Chang Y."/>
            <person name="Wang S."/>
            <person name="Sekimoto S."/>
            <person name="Aerts A.L."/>
            <person name="Choi C."/>
            <person name="Clum A."/>
            <person name="LaButti K.M."/>
            <person name="Lindquist E.A."/>
            <person name="Yee Ngan C."/>
            <person name="Ohm R.A."/>
            <person name="Salamov A.A."/>
            <person name="Grigoriev I.V."/>
            <person name="Spatafora J.W."/>
            <person name="Berbee M.L."/>
        </authorList>
    </citation>
    <scope>NUCLEOTIDE SEQUENCE [LARGE SCALE GENOMIC DNA]</scope>
    <source>
        <strain evidence="2 3">NRRL 28638</strain>
    </source>
</reference>
<dbReference type="GO" id="GO:0030674">
    <property type="term" value="F:protein-macromolecule adaptor activity"/>
    <property type="evidence" value="ECO:0007669"/>
    <property type="project" value="EnsemblFungi"/>
</dbReference>
<dbReference type="InterPro" id="IPR050606">
    <property type="entry name" value="Calponin-like"/>
</dbReference>
<evidence type="ECO:0000313" key="3">
    <source>
        <dbReference type="Proteomes" id="UP000070444"/>
    </source>
</evidence>
<dbReference type="GO" id="GO:0030479">
    <property type="term" value="C:actin cortical patch"/>
    <property type="evidence" value="ECO:0007669"/>
    <property type="project" value="EnsemblFungi"/>
</dbReference>
<gene>
    <name evidence="2" type="ORF">CONCODRAFT_40959</name>
</gene>
<dbReference type="Gene3D" id="1.10.418.10">
    <property type="entry name" value="Calponin-like domain"/>
    <property type="match status" value="1"/>
</dbReference>
<dbReference type="PANTHER" id="PTHR47385:SF14">
    <property type="entry name" value="TRANSGELIN"/>
    <property type="match status" value="1"/>
</dbReference>
<proteinExistence type="predicted"/>
<sequence>MVSERLYGIDKDIKAKIDSKYDPKRELEVREWIETVLEEQIEDEDLFEALKDGVILCRVLNKLRPNKQVKYNQSKMVFKQVNIALHILICLIEYLQTNIATFLNGAEEIGCPKFELFQTIDLYEKKHLNQVIDSFYSLSRQANKKGYECPMLGPKLADKHNVEFSEQQLRRASTYHRLQNGYNGGATLKGTNFGARRDIVGANPFK</sequence>
<keyword evidence="3" id="KW-1185">Reference proteome</keyword>
<dbReference type="GO" id="GO:0051015">
    <property type="term" value="F:actin filament binding"/>
    <property type="evidence" value="ECO:0007669"/>
    <property type="project" value="EnsemblFungi"/>
</dbReference>
<dbReference type="SUPFAM" id="SSF47576">
    <property type="entry name" value="Calponin-homology domain, CH-domain"/>
    <property type="match status" value="1"/>
</dbReference>
<name>A0A137P2D4_CONC2</name>
<dbReference type="GO" id="GO:0051764">
    <property type="term" value="P:actin crosslink formation"/>
    <property type="evidence" value="ECO:0007669"/>
    <property type="project" value="EnsemblFungi"/>
</dbReference>
<dbReference type="SMART" id="SM00033">
    <property type="entry name" value="CH"/>
    <property type="match status" value="1"/>
</dbReference>
<dbReference type="PROSITE" id="PS50021">
    <property type="entry name" value="CH"/>
    <property type="match status" value="1"/>
</dbReference>
<evidence type="ECO:0000259" key="1">
    <source>
        <dbReference type="PROSITE" id="PS50021"/>
    </source>
</evidence>
<dbReference type="AlphaFoldDB" id="A0A137P2D4"/>